<accession>A0A1G9HEF1</accession>
<sequence length="317" mass="35474">MTEQKSFKRLVRARMERTGESYTTARRHVLKDARPTGMMHDSWLLREVLDDEWSEAMLAGLAGGIGFMYFVFEYKGHTPTMTIVARHHPAPFIPTALMHAGIAHEVTSTTSARKAEQQLRSAEGPVICLLGKEKHPVGVLGTDGDTVTVHDRGTHQQPLAEFMTSWGQGKHEMISIGERRGEPDVAAAVRMTCEHLTGPVLGNNFDVNFGFSGMRRFAEQLRDKGKKGWAQRWADDPALPQKRLHDCLEVEYTAPGATRPLYAEFLSEAGLPGVQEFQESGRLWSEIARGGDYDELARKVDEARSIEERAVRRLMSS</sequence>
<protein>
    <submittedName>
        <fullName evidence="1">Uncharacterized protein</fullName>
    </submittedName>
</protein>
<evidence type="ECO:0000313" key="1">
    <source>
        <dbReference type="EMBL" id="SDL11216.1"/>
    </source>
</evidence>
<name>A0A1G9HEF1_9PSEU</name>
<gene>
    <name evidence="1" type="ORF">SAMN04488074_10935</name>
</gene>
<proteinExistence type="predicted"/>
<dbReference type="Proteomes" id="UP000199682">
    <property type="component" value="Unassembled WGS sequence"/>
</dbReference>
<dbReference type="AlphaFoldDB" id="A0A1G9HEF1"/>
<organism evidence="1 2">
    <name type="scientific">Lentzea albidocapillata subsp. violacea</name>
    <dbReference type="NCBI Taxonomy" id="128104"/>
    <lineage>
        <taxon>Bacteria</taxon>
        <taxon>Bacillati</taxon>
        <taxon>Actinomycetota</taxon>
        <taxon>Actinomycetes</taxon>
        <taxon>Pseudonocardiales</taxon>
        <taxon>Pseudonocardiaceae</taxon>
        <taxon>Lentzea</taxon>
    </lineage>
</organism>
<dbReference type="EMBL" id="FNET01000009">
    <property type="protein sequence ID" value="SDL11216.1"/>
    <property type="molecule type" value="Genomic_DNA"/>
</dbReference>
<reference evidence="2" key="1">
    <citation type="submission" date="2016-10" db="EMBL/GenBank/DDBJ databases">
        <authorList>
            <person name="Varghese N."/>
            <person name="Submissions S."/>
        </authorList>
    </citation>
    <scope>NUCLEOTIDE SEQUENCE [LARGE SCALE GENOMIC DNA]</scope>
    <source>
        <strain evidence="2">DSM 44796</strain>
    </source>
</reference>
<evidence type="ECO:0000313" key="2">
    <source>
        <dbReference type="Proteomes" id="UP000199682"/>
    </source>
</evidence>
<dbReference type="RefSeq" id="WP_090007494.1">
    <property type="nucleotide sequence ID" value="NZ_FNET01000009.1"/>
</dbReference>